<proteinExistence type="predicted"/>
<dbReference type="InterPro" id="IPR027266">
    <property type="entry name" value="TrmE/GcvT-like"/>
</dbReference>
<protein>
    <recommendedName>
        <fullName evidence="1">GCVT N-terminal domain-containing protein</fullName>
    </recommendedName>
</protein>
<dbReference type="Proteomes" id="UP000504752">
    <property type="component" value="Chromosome"/>
</dbReference>
<reference evidence="2 3" key="1">
    <citation type="submission" date="2020-05" db="EMBL/GenBank/DDBJ databases">
        <title>Actinomyces sp. zg-325.</title>
        <authorList>
            <person name="Yang C."/>
        </authorList>
    </citation>
    <scope>NUCLEOTIDE SEQUENCE [LARGE SCALE GENOMIC DNA]</scope>
    <source>
        <strain evidence="3">zg-325</strain>
    </source>
</reference>
<evidence type="ECO:0000259" key="1">
    <source>
        <dbReference type="Pfam" id="PF01571"/>
    </source>
</evidence>
<dbReference type="KEGG" id="amam:HPC72_06740"/>
<dbReference type="Pfam" id="PF01571">
    <property type="entry name" value="GCV_T"/>
    <property type="match status" value="1"/>
</dbReference>
<dbReference type="InterPro" id="IPR006222">
    <property type="entry name" value="GCVT_N"/>
</dbReference>
<keyword evidence="3" id="KW-1185">Reference proteome</keyword>
<dbReference type="PANTHER" id="PTHR43757">
    <property type="entry name" value="AMINOMETHYLTRANSFERASE"/>
    <property type="match status" value="1"/>
</dbReference>
<dbReference type="PIRSF" id="PIRSF006487">
    <property type="entry name" value="GcvT"/>
    <property type="match status" value="1"/>
</dbReference>
<evidence type="ECO:0000313" key="2">
    <source>
        <dbReference type="EMBL" id="QKD79969.1"/>
    </source>
</evidence>
<dbReference type="EMBL" id="CP053642">
    <property type="protein sequence ID" value="QKD79969.1"/>
    <property type="molecule type" value="Genomic_DNA"/>
</dbReference>
<dbReference type="Gene3D" id="3.30.1360.120">
    <property type="entry name" value="Probable tRNA modification gtpase trme, domain 1"/>
    <property type="match status" value="1"/>
</dbReference>
<dbReference type="PANTHER" id="PTHR43757:SF2">
    <property type="entry name" value="AMINOMETHYLTRANSFERASE, MITOCHONDRIAL"/>
    <property type="match status" value="1"/>
</dbReference>
<dbReference type="RefSeq" id="WP_159523908.1">
    <property type="nucleotide sequence ID" value="NZ_CP053642.1"/>
</dbReference>
<gene>
    <name evidence="2" type="ORF">HPC72_06740</name>
</gene>
<evidence type="ECO:0000313" key="3">
    <source>
        <dbReference type="Proteomes" id="UP000504752"/>
    </source>
</evidence>
<sequence>MATAARARRACLHGIHEALGATFTIRDGWEVPLRYAPGDGELEALRGCAGILDLSHLGTFKAQGPAAGASLDAALTGADPDGPASAGPASSLPVGRALRARLAADAAPATIYRLGDEEFLVVTSAADRRSAIGTAHGAIPRWEGIIDATESIALIAVAGPRAEEVMRGVVESGAGMPAALLPEDNAPGGEDCGPDVLCGPGLLRRLRDGAAVRATACGHTVILARERVGEADCLMVFCGAEDAIDLWEMIAERASTLAPGMGPAGATPVLTACGLAAWSALAAAAQE</sequence>
<dbReference type="InterPro" id="IPR028896">
    <property type="entry name" value="GcvT/YgfZ/DmdA"/>
</dbReference>
<dbReference type="SUPFAM" id="SSF103025">
    <property type="entry name" value="Folate-binding domain"/>
    <property type="match status" value="1"/>
</dbReference>
<name>A0A6M8AZF7_9ACTO</name>
<dbReference type="AlphaFoldDB" id="A0A6M8AZF7"/>
<feature type="domain" description="GCVT N-terminal" evidence="1">
    <location>
        <begin position="12"/>
        <end position="171"/>
    </location>
</feature>
<organism evidence="2 3">
    <name type="scientific">Actinomyces marmotae</name>
    <dbReference type="NCBI Taxonomy" id="2737173"/>
    <lineage>
        <taxon>Bacteria</taxon>
        <taxon>Bacillati</taxon>
        <taxon>Actinomycetota</taxon>
        <taxon>Actinomycetes</taxon>
        <taxon>Actinomycetales</taxon>
        <taxon>Actinomycetaceae</taxon>
        <taxon>Actinomyces</taxon>
    </lineage>
</organism>
<accession>A0A6M8AZF7</accession>